<dbReference type="GO" id="GO:0003700">
    <property type="term" value="F:DNA-binding transcription factor activity"/>
    <property type="evidence" value="ECO:0007669"/>
    <property type="project" value="TreeGrafter"/>
</dbReference>
<evidence type="ECO:0000256" key="2">
    <source>
        <dbReference type="ARBA" id="ARBA00023125"/>
    </source>
</evidence>
<evidence type="ECO:0000313" key="5">
    <source>
        <dbReference type="EMBL" id="PJJ73360.1"/>
    </source>
</evidence>
<dbReference type="AlphaFoldDB" id="A0A2M9CN95"/>
<keyword evidence="2" id="KW-0238">DNA-binding</keyword>
<sequence length="341" mass="35424">MPVAARSTLALVAQTAGVSVSTASRALRGLGEMSAETRARVLRTAEGLGYPAAGRRLGRPRRSASLSIDLVLGSYHDPYTEEVTAGARTAATALGYDLVLTAERDDPDDDWPVRVRARGTAGVILGVIVPTSTQLAVMRAAGIPVVLLDPPSERLPELPSVRTTDRAGGAAAARHLVERGARRFIVIGGTPSYRYGRARVDGFTTALAEALPGAPVVHTSAQWGAADARRACAGALAELDGDGPIGLFACSDEMAAGAYRAIAAAGLSVPRDVLVVGFDDVRAARWLHPPLTTIRQPIREMAAAAVHALASTAAGTPPPSTPVELPTELIVRGSTRLDRGD</sequence>
<accession>A0A2M9CN95</accession>
<dbReference type="EMBL" id="PGFF01000001">
    <property type="protein sequence ID" value="PJJ73360.1"/>
    <property type="molecule type" value="Genomic_DNA"/>
</dbReference>
<dbReference type="SMART" id="SM00354">
    <property type="entry name" value="HTH_LACI"/>
    <property type="match status" value="1"/>
</dbReference>
<evidence type="ECO:0000256" key="3">
    <source>
        <dbReference type="ARBA" id="ARBA00023163"/>
    </source>
</evidence>
<gene>
    <name evidence="5" type="ORF">CLV46_2946</name>
</gene>
<evidence type="ECO:0000256" key="1">
    <source>
        <dbReference type="ARBA" id="ARBA00023015"/>
    </source>
</evidence>
<keyword evidence="6" id="KW-1185">Reference proteome</keyword>
<proteinExistence type="predicted"/>
<dbReference type="Proteomes" id="UP000228758">
    <property type="component" value="Unassembled WGS sequence"/>
</dbReference>
<dbReference type="CDD" id="cd01392">
    <property type="entry name" value="HTH_LacI"/>
    <property type="match status" value="1"/>
</dbReference>
<dbReference type="InterPro" id="IPR046335">
    <property type="entry name" value="LacI/GalR-like_sensor"/>
</dbReference>
<dbReference type="RefSeq" id="WP_100365457.1">
    <property type="nucleotide sequence ID" value="NZ_PGFF01000001.1"/>
</dbReference>
<dbReference type="GO" id="GO:0000976">
    <property type="term" value="F:transcription cis-regulatory region binding"/>
    <property type="evidence" value="ECO:0007669"/>
    <property type="project" value="TreeGrafter"/>
</dbReference>
<dbReference type="PANTHER" id="PTHR30146:SF153">
    <property type="entry name" value="LACTOSE OPERON REPRESSOR"/>
    <property type="match status" value="1"/>
</dbReference>
<dbReference type="Pfam" id="PF00356">
    <property type="entry name" value="LacI"/>
    <property type="match status" value="1"/>
</dbReference>
<reference evidence="5 6" key="1">
    <citation type="submission" date="2017-11" db="EMBL/GenBank/DDBJ databases">
        <title>Genomic Encyclopedia of Archaeal and Bacterial Type Strains, Phase II (KMG-II): From Individual Species to Whole Genera.</title>
        <authorList>
            <person name="Goeker M."/>
        </authorList>
    </citation>
    <scope>NUCLEOTIDE SEQUENCE [LARGE SCALE GENOMIC DNA]</scope>
    <source>
        <strain evidence="5 6">DSM 27393</strain>
    </source>
</reference>
<dbReference type="InterPro" id="IPR010982">
    <property type="entry name" value="Lambda_DNA-bd_dom_sf"/>
</dbReference>
<dbReference type="Pfam" id="PF13377">
    <property type="entry name" value="Peripla_BP_3"/>
    <property type="match status" value="1"/>
</dbReference>
<keyword evidence="1" id="KW-0805">Transcription regulation</keyword>
<comment type="caution">
    <text evidence="5">The sequence shown here is derived from an EMBL/GenBank/DDBJ whole genome shotgun (WGS) entry which is preliminary data.</text>
</comment>
<dbReference type="PANTHER" id="PTHR30146">
    <property type="entry name" value="LACI-RELATED TRANSCRIPTIONAL REPRESSOR"/>
    <property type="match status" value="1"/>
</dbReference>
<evidence type="ECO:0000313" key="6">
    <source>
        <dbReference type="Proteomes" id="UP000228758"/>
    </source>
</evidence>
<dbReference type="InterPro" id="IPR000843">
    <property type="entry name" value="HTH_LacI"/>
</dbReference>
<organism evidence="5 6">
    <name type="scientific">Diaminobutyricimonas aerilata</name>
    <dbReference type="NCBI Taxonomy" id="1162967"/>
    <lineage>
        <taxon>Bacteria</taxon>
        <taxon>Bacillati</taxon>
        <taxon>Actinomycetota</taxon>
        <taxon>Actinomycetes</taxon>
        <taxon>Micrococcales</taxon>
        <taxon>Microbacteriaceae</taxon>
        <taxon>Diaminobutyricimonas</taxon>
    </lineage>
</organism>
<name>A0A2M9CN95_9MICO</name>
<dbReference type="SUPFAM" id="SSF53822">
    <property type="entry name" value="Periplasmic binding protein-like I"/>
    <property type="match status" value="1"/>
</dbReference>
<dbReference type="Gene3D" id="1.10.260.40">
    <property type="entry name" value="lambda repressor-like DNA-binding domains"/>
    <property type="match status" value="1"/>
</dbReference>
<protein>
    <submittedName>
        <fullName evidence="5">LacI family transcriptional regulator</fullName>
    </submittedName>
</protein>
<dbReference type="SUPFAM" id="SSF47413">
    <property type="entry name" value="lambda repressor-like DNA-binding domains"/>
    <property type="match status" value="1"/>
</dbReference>
<dbReference type="OrthoDB" id="3227375at2"/>
<dbReference type="InterPro" id="IPR028082">
    <property type="entry name" value="Peripla_BP_I"/>
</dbReference>
<evidence type="ECO:0000259" key="4">
    <source>
        <dbReference type="PROSITE" id="PS50932"/>
    </source>
</evidence>
<dbReference type="Gene3D" id="3.40.50.2300">
    <property type="match status" value="2"/>
</dbReference>
<keyword evidence="3" id="KW-0804">Transcription</keyword>
<dbReference type="PROSITE" id="PS50932">
    <property type="entry name" value="HTH_LACI_2"/>
    <property type="match status" value="1"/>
</dbReference>
<feature type="domain" description="HTH lacI-type" evidence="4">
    <location>
        <begin position="7"/>
        <end position="59"/>
    </location>
</feature>